<dbReference type="InterPro" id="IPR023393">
    <property type="entry name" value="START-like_dom_sf"/>
</dbReference>
<feature type="domain" description="Coenzyme Q-binding protein COQ10 START" evidence="2">
    <location>
        <begin position="16"/>
        <end position="148"/>
    </location>
</feature>
<keyword evidence="4" id="KW-1185">Reference proteome</keyword>
<accession>A0ABU4FIM4</accession>
<evidence type="ECO:0000313" key="4">
    <source>
        <dbReference type="Proteomes" id="UP001187346"/>
    </source>
</evidence>
<protein>
    <submittedName>
        <fullName evidence="3">SRPBCC family protein</fullName>
    </submittedName>
</protein>
<proteinExistence type="predicted"/>
<evidence type="ECO:0000259" key="2">
    <source>
        <dbReference type="Pfam" id="PF03364"/>
    </source>
</evidence>
<dbReference type="SUPFAM" id="SSF55961">
    <property type="entry name" value="Bet v1-like"/>
    <property type="match status" value="1"/>
</dbReference>
<dbReference type="RefSeq" id="WP_317774039.1">
    <property type="nucleotide sequence ID" value="NZ_JAWMAJ010000130.1"/>
</dbReference>
<feature type="region of interest" description="Disordered" evidence="1">
    <location>
        <begin position="40"/>
        <end position="65"/>
    </location>
</feature>
<dbReference type="EMBL" id="JAWMAJ010000130">
    <property type="protein sequence ID" value="MDV7220456.1"/>
    <property type="molecule type" value="Genomic_DNA"/>
</dbReference>
<dbReference type="Gene3D" id="3.30.530.20">
    <property type="match status" value="1"/>
</dbReference>
<name>A0ABU4FIM4_9ACTN</name>
<organism evidence="3 4">
    <name type="scientific">Streptomyces prunicolor</name>
    <dbReference type="NCBI Taxonomy" id="67348"/>
    <lineage>
        <taxon>Bacteria</taxon>
        <taxon>Bacillati</taxon>
        <taxon>Actinomycetota</taxon>
        <taxon>Actinomycetes</taxon>
        <taxon>Kitasatosporales</taxon>
        <taxon>Streptomycetaceae</taxon>
        <taxon>Streptomyces</taxon>
    </lineage>
</organism>
<reference evidence="3 4" key="1">
    <citation type="submission" date="2023-10" db="EMBL/GenBank/DDBJ databases">
        <title>Characterization of rhizosphere-enriched actinobacteria from wheat plants lab-grown on chernevaya soil.</title>
        <authorList>
            <person name="Tikhonova E.N."/>
            <person name="Konopkin A."/>
            <person name="Kravchenko I.K."/>
        </authorList>
    </citation>
    <scope>NUCLEOTIDE SEQUENCE [LARGE SCALE GENOMIC DNA]</scope>
    <source>
        <strain evidence="3 4">RR29</strain>
    </source>
</reference>
<dbReference type="Pfam" id="PF03364">
    <property type="entry name" value="Polyketide_cyc"/>
    <property type="match status" value="1"/>
</dbReference>
<dbReference type="InterPro" id="IPR005031">
    <property type="entry name" value="COQ10_START"/>
</dbReference>
<evidence type="ECO:0000313" key="3">
    <source>
        <dbReference type="EMBL" id="MDV7220456.1"/>
    </source>
</evidence>
<gene>
    <name evidence="3" type="ORF">R5A26_31385</name>
</gene>
<comment type="caution">
    <text evidence="3">The sequence shown here is derived from an EMBL/GenBank/DDBJ whole genome shotgun (WGS) entry which is preliminary data.</text>
</comment>
<evidence type="ECO:0000256" key="1">
    <source>
        <dbReference type="SAM" id="MobiDB-lite"/>
    </source>
</evidence>
<sequence>MTCHVRIEAIVPDGDATHVFDRVQDYERYTDYTDTVRSVTVTPDGADGADGINRTDRTDQTDGTDTVESAWEVHFRSGLLRWTERDIMDPVARRITFDQLTGDFASFAGTWDITQAGTDVSVLFTCEFDLGIPSLEPIINPVAMRALDESMGLILRGLLGEDIRLTGSRRDTAAAMH</sequence>
<dbReference type="Proteomes" id="UP001187346">
    <property type="component" value="Unassembled WGS sequence"/>
</dbReference>